<evidence type="ECO:0000313" key="3">
    <source>
        <dbReference type="Proteomes" id="UP000176803"/>
    </source>
</evidence>
<feature type="domain" description="Phosphoribulokinase/uridine kinase" evidence="1">
    <location>
        <begin position="6"/>
        <end position="178"/>
    </location>
</feature>
<dbReference type="SUPFAM" id="SSF52540">
    <property type="entry name" value="P-loop containing nucleoside triphosphate hydrolases"/>
    <property type="match status" value="1"/>
</dbReference>
<dbReference type="AlphaFoldDB" id="A0A1F7I037"/>
<dbReference type="PRINTS" id="PR00988">
    <property type="entry name" value="URIDINKINASE"/>
</dbReference>
<gene>
    <name evidence="2" type="ORF">A3F03_00585</name>
</gene>
<dbReference type="InterPro" id="IPR006083">
    <property type="entry name" value="PRK/URK"/>
</dbReference>
<protein>
    <recommendedName>
        <fullName evidence="1">Phosphoribulokinase/uridine kinase domain-containing protein</fullName>
    </recommendedName>
</protein>
<dbReference type="PANTHER" id="PTHR10285">
    <property type="entry name" value="URIDINE KINASE"/>
    <property type="match status" value="1"/>
</dbReference>
<accession>A0A1F7I037</accession>
<dbReference type="EMBL" id="MGAC01000055">
    <property type="protein sequence ID" value="OGK36739.1"/>
    <property type="molecule type" value="Genomic_DNA"/>
</dbReference>
<evidence type="ECO:0000259" key="1">
    <source>
        <dbReference type="Pfam" id="PF00485"/>
    </source>
</evidence>
<dbReference type="Gene3D" id="3.40.50.300">
    <property type="entry name" value="P-loop containing nucleotide triphosphate hydrolases"/>
    <property type="match status" value="1"/>
</dbReference>
<dbReference type="InterPro" id="IPR027417">
    <property type="entry name" value="P-loop_NTPase"/>
</dbReference>
<name>A0A1F7I037_9BACT</name>
<dbReference type="GO" id="GO:0005524">
    <property type="term" value="F:ATP binding"/>
    <property type="evidence" value="ECO:0007669"/>
    <property type="project" value="InterPro"/>
</dbReference>
<reference evidence="2 3" key="1">
    <citation type="journal article" date="2016" name="Nat. Commun.">
        <title>Thousands of microbial genomes shed light on interconnected biogeochemical processes in an aquifer system.</title>
        <authorList>
            <person name="Anantharaman K."/>
            <person name="Brown C.T."/>
            <person name="Hug L.A."/>
            <person name="Sharon I."/>
            <person name="Castelle C.J."/>
            <person name="Probst A.J."/>
            <person name="Thomas B.C."/>
            <person name="Singh A."/>
            <person name="Wilkins M.J."/>
            <person name="Karaoz U."/>
            <person name="Brodie E.L."/>
            <person name="Williams K.H."/>
            <person name="Hubbard S.S."/>
            <person name="Banfield J.F."/>
        </authorList>
    </citation>
    <scope>NUCLEOTIDE SEQUENCE [LARGE SCALE GENOMIC DNA]</scope>
</reference>
<comment type="caution">
    <text evidence="2">The sequence shown here is derived from an EMBL/GenBank/DDBJ whole genome shotgun (WGS) entry which is preliminary data.</text>
</comment>
<evidence type="ECO:0000313" key="2">
    <source>
        <dbReference type="EMBL" id="OGK36739.1"/>
    </source>
</evidence>
<dbReference type="Pfam" id="PF00485">
    <property type="entry name" value="PRK"/>
    <property type="match status" value="1"/>
</dbReference>
<dbReference type="Proteomes" id="UP000176803">
    <property type="component" value="Unassembled WGS sequence"/>
</dbReference>
<proteinExistence type="predicted"/>
<dbReference type="GO" id="GO:0016301">
    <property type="term" value="F:kinase activity"/>
    <property type="evidence" value="ECO:0007669"/>
    <property type="project" value="InterPro"/>
</dbReference>
<sequence length="188" mass="21642">MKQTIVLITGGSCSGKSEMTTFFRNALVVDMDRFYKKLTDIPKDKDGNLNFDTPEAVDIAECAQAVKMLMKTGSVKMPLYDMKKNDRVGWETIKVKKTDKFIIVEGLFAFYEPLRSLGDIKIFLNTPAEMRIARRMLRDIKRKGNLNYEDTLKAFIAAERGYKKYVQTMHQYADVTIPFSFNPLQLNQ</sequence>
<organism evidence="2 3">
    <name type="scientific">Candidatus Roizmanbacteria bacterium RIFCSPHIGHO2_12_FULL_41_11</name>
    <dbReference type="NCBI Taxonomy" id="1802052"/>
    <lineage>
        <taxon>Bacteria</taxon>
        <taxon>Candidatus Roizmaniibacteriota</taxon>
    </lineage>
</organism>